<dbReference type="SUPFAM" id="SSF51679">
    <property type="entry name" value="Bacterial luciferase-like"/>
    <property type="match status" value="1"/>
</dbReference>
<reference evidence="3 4" key="1">
    <citation type="submission" date="2019-03" db="EMBL/GenBank/DDBJ databases">
        <title>Bacillus niacini sp. nov. a Nicotinate-Metabolizing Mesophile Isolated from Soil.</title>
        <authorList>
            <person name="Zhang G."/>
        </authorList>
    </citation>
    <scope>NUCLEOTIDE SEQUENCE [LARGE SCALE GENOMIC DNA]</scope>
    <source>
        <strain evidence="3 4">WN066</strain>
    </source>
</reference>
<comment type="caution">
    <text evidence="3">The sequence shown here is derived from an EMBL/GenBank/DDBJ whole genome shotgun (WGS) entry which is preliminary data.</text>
</comment>
<accession>A0A4R5VIG9</accession>
<evidence type="ECO:0000259" key="2">
    <source>
        <dbReference type="Pfam" id="PF00296"/>
    </source>
</evidence>
<dbReference type="Gene3D" id="3.20.20.30">
    <property type="entry name" value="Luciferase-like domain"/>
    <property type="match status" value="1"/>
</dbReference>
<organism evidence="3 4">
    <name type="scientific">Bacillus salipaludis</name>
    <dbReference type="NCBI Taxonomy" id="2547811"/>
    <lineage>
        <taxon>Bacteria</taxon>
        <taxon>Bacillati</taxon>
        <taxon>Bacillota</taxon>
        <taxon>Bacilli</taxon>
        <taxon>Bacillales</taxon>
        <taxon>Bacillaceae</taxon>
        <taxon>Bacillus</taxon>
    </lineage>
</organism>
<protein>
    <submittedName>
        <fullName evidence="3">LLM class flavin-dependent oxidoreductase</fullName>
    </submittedName>
</protein>
<dbReference type="NCBIfam" id="TIGR03558">
    <property type="entry name" value="oxido_grp_1"/>
    <property type="match status" value="1"/>
</dbReference>
<dbReference type="FunFam" id="3.20.20.30:FF:000002">
    <property type="entry name" value="LLM class flavin-dependent oxidoreductase"/>
    <property type="match status" value="1"/>
</dbReference>
<comment type="similarity">
    <text evidence="1">To bacterial alkanal monooxygenase alpha and beta chains.</text>
</comment>
<dbReference type="Pfam" id="PF00296">
    <property type="entry name" value="Bac_luciferase"/>
    <property type="match status" value="1"/>
</dbReference>
<dbReference type="RefSeq" id="WP_133340263.1">
    <property type="nucleotide sequence ID" value="NZ_SMYO01000038.1"/>
</dbReference>
<evidence type="ECO:0000313" key="4">
    <source>
        <dbReference type="Proteomes" id="UP000295132"/>
    </source>
</evidence>
<dbReference type="EMBL" id="SMYO01000038">
    <property type="protein sequence ID" value="TDK54747.1"/>
    <property type="molecule type" value="Genomic_DNA"/>
</dbReference>
<evidence type="ECO:0000256" key="1">
    <source>
        <dbReference type="ARBA" id="ARBA00007789"/>
    </source>
</evidence>
<evidence type="ECO:0000313" key="3">
    <source>
        <dbReference type="EMBL" id="TDK54747.1"/>
    </source>
</evidence>
<dbReference type="GO" id="GO:0005829">
    <property type="term" value="C:cytosol"/>
    <property type="evidence" value="ECO:0007669"/>
    <property type="project" value="TreeGrafter"/>
</dbReference>
<dbReference type="PANTHER" id="PTHR30137:SF19">
    <property type="entry name" value="LUCIFERASE-LIKE MONOOXYGENASE"/>
    <property type="match status" value="1"/>
</dbReference>
<sequence>MKISILDQSPISVGKTAEQALKESLKLAQIGEELGYTRYWITEHHNIPGLSCSSPEVMLSYIGAHTNRIRLGSGAVLLPYYKPYKVAEIYNMLSVLYPNRIDLGIGRGPGGSDKAKLALSDNYSEQVRSVPESIVELLHFLKNDFPTNHKYNGISAFPLPNIPPQPWILGTSIKSAKIAAANGLPYVFGHFISDIDGLKILETYRQAFKRNNQLKHPKTIIAVSAICSETKEKAEEIALGELFWNILISKGEGNNGIPSIEEAKQYQFTVEEKETIKNMEARMIIGTPMEVKEKIVELQSLYQSDEIMIKTNTHYLNDRVKSYQLLAEELLTNN</sequence>
<dbReference type="InterPro" id="IPR050766">
    <property type="entry name" value="Bact_Lucif_Oxidored"/>
</dbReference>
<dbReference type="PANTHER" id="PTHR30137">
    <property type="entry name" value="LUCIFERASE-LIKE MONOOXYGENASE"/>
    <property type="match status" value="1"/>
</dbReference>
<dbReference type="Proteomes" id="UP000295132">
    <property type="component" value="Unassembled WGS sequence"/>
</dbReference>
<gene>
    <name evidence="3" type="ORF">E2K98_28810</name>
</gene>
<dbReference type="GO" id="GO:0016705">
    <property type="term" value="F:oxidoreductase activity, acting on paired donors, with incorporation or reduction of molecular oxygen"/>
    <property type="evidence" value="ECO:0007669"/>
    <property type="project" value="InterPro"/>
</dbReference>
<name>A0A4R5VIG9_9BACI</name>
<proteinExistence type="predicted"/>
<dbReference type="InterPro" id="IPR036661">
    <property type="entry name" value="Luciferase-like_sf"/>
</dbReference>
<dbReference type="InterPro" id="IPR019949">
    <property type="entry name" value="CmoO-like"/>
</dbReference>
<dbReference type="InterPro" id="IPR011251">
    <property type="entry name" value="Luciferase-like_dom"/>
</dbReference>
<feature type="domain" description="Luciferase-like" evidence="2">
    <location>
        <begin position="1"/>
        <end position="301"/>
    </location>
</feature>
<dbReference type="AlphaFoldDB" id="A0A4R5VIG9"/>